<gene>
    <name evidence="1" type="ORF">FHS90_002837</name>
</gene>
<protein>
    <submittedName>
        <fullName evidence="1">Uncharacterized protein</fullName>
    </submittedName>
</protein>
<sequence length="48" mass="5310">MQPVALRETVAPLSIRCKLSTLVPQLRQMAAQRKAVAQSVYPFIKIAS</sequence>
<dbReference type="EMBL" id="JACJIQ010000011">
    <property type="protein sequence ID" value="MBA9078113.1"/>
    <property type="molecule type" value="Genomic_DNA"/>
</dbReference>
<dbReference type="Proteomes" id="UP000563094">
    <property type="component" value="Unassembled WGS sequence"/>
</dbReference>
<organism evidence="1 2">
    <name type="scientific">Rufibacter quisquiliarum</name>
    <dbReference type="NCBI Taxonomy" id="1549639"/>
    <lineage>
        <taxon>Bacteria</taxon>
        <taxon>Pseudomonadati</taxon>
        <taxon>Bacteroidota</taxon>
        <taxon>Cytophagia</taxon>
        <taxon>Cytophagales</taxon>
        <taxon>Hymenobacteraceae</taxon>
        <taxon>Rufibacter</taxon>
    </lineage>
</organism>
<proteinExistence type="predicted"/>
<dbReference type="RefSeq" id="WP_182513419.1">
    <property type="nucleotide sequence ID" value="NZ_JACJIQ010000011.1"/>
</dbReference>
<evidence type="ECO:0000313" key="2">
    <source>
        <dbReference type="Proteomes" id="UP000563094"/>
    </source>
</evidence>
<keyword evidence="2" id="KW-1185">Reference proteome</keyword>
<evidence type="ECO:0000313" key="1">
    <source>
        <dbReference type="EMBL" id="MBA9078113.1"/>
    </source>
</evidence>
<comment type="caution">
    <text evidence="1">The sequence shown here is derived from an EMBL/GenBank/DDBJ whole genome shotgun (WGS) entry which is preliminary data.</text>
</comment>
<name>A0A839GK26_9BACT</name>
<reference evidence="1 2" key="1">
    <citation type="submission" date="2020-08" db="EMBL/GenBank/DDBJ databases">
        <title>Genomic Encyclopedia of Type Strains, Phase IV (KMG-IV): sequencing the most valuable type-strain genomes for metagenomic binning, comparative biology and taxonomic classification.</title>
        <authorList>
            <person name="Goeker M."/>
        </authorList>
    </citation>
    <scope>NUCLEOTIDE SEQUENCE [LARGE SCALE GENOMIC DNA]</scope>
    <source>
        <strain evidence="1 2">DSM 29854</strain>
    </source>
</reference>
<dbReference type="AlphaFoldDB" id="A0A839GK26"/>
<accession>A0A839GK26</accession>